<reference evidence="5" key="1">
    <citation type="submission" date="2008-01" db="EMBL/GenBank/DDBJ databases">
        <title>Complete sequence of chromosome of Caulobacter sp. K31.</title>
        <authorList>
            <consortium name="US DOE Joint Genome Institute"/>
            <person name="Copeland A."/>
            <person name="Lucas S."/>
            <person name="Lapidus A."/>
            <person name="Barry K."/>
            <person name="Glavina del Rio T."/>
            <person name="Dalin E."/>
            <person name="Tice H."/>
            <person name="Pitluck S."/>
            <person name="Bruce D."/>
            <person name="Goodwin L."/>
            <person name="Thompson L.S."/>
            <person name="Brettin T."/>
            <person name="Detter J.C."/>
            <person name="Han C."/>
            <person name="Schmutz J."/>
            <person name="Larimer F."/>
            <person name="Land M."/>
            <person name="Hauser L."/>
            <person name="Kyrpides N."/>
            <person name="Kim E."/>
            <person name="Stephens C."/>
            <person name="Richardson P."/>
        </authorList>
    </citation>
    <scope>NUCLEOTIDE SEQUENCE [LARGE SCALE GENOMIC DNA]</scope>
    <source>
        <strain evidence="5">K31</strain>
    </source>
</reference>
<name>B0T605_CAUSK</name>
<dbReference type="InterPro" id="IPR036390">
    <property type="entry name" value="WH_DNA-bd_sf"/>
</dbReference>
<dbReference type="eggNOG" id="COG1733">
    <property type="taxonomic scope" value="Bacteria"/>
</dbReference>
<dbReference type="Pfam" id="PF01638">
    <property type="entry name" value="HxlR"/>
    <property type="match status" value="1"/>
</dbReference>
<dbReference type="GO" id="GO:0003677">
    <property type="term" value="F:DNA binding"/>
    <property type="evidence" value="ECO:0007669"/>
    <property type="project" value="UniProtKB-KW"/>
</dbReference>
<evidence type="ECO:0000259" key="4">
    <source>
        <dbReference type="PROSITE" id="PS51118"/>
    </source>
</evidence>
<dbReference type="Gene3D" id="1.10.10.10">
    <property type="entry name" value="Winged helix-like DNA-binding domain superfamily/Winged helix DNA-binding domain"/>
    <property type="match status" value="1"/>
</dbReference>
<dbReference type="AlphaFoldDB" id="B0T605"/>
<protein>
    <submittedName>
        <fullName evidence="5">Transcriptional regulator, HxlR family</fullName>
    </submittedName>
</protein>
<evidence type="ECO:0000256" key="1">
    <source>
        <dbReference type="ARBA" id="ARBA00023015"/>
    </source>
</evidence>
<organism evidence="5">
    <name type="scientific">Caulobacter sp. (strain K31)</name>
    <dbReference type="NCBI Taxonomy" id="366602"/>
    <lineage>
        <taxon>Bacteria</taxon>
        <taxon>Pseudomonadati</taxon>
        <taxon>Pseudomonadota</taxon>
        <taxon>Alphaproteobacteria</taxon>
        <taxon>Caulobacterales</taxon>
        <taxon>Caulobacteraceae</taxon>
        <taxon>Caulobacter</taxon>
    </lineage>
</organism>
<dbReference type="EMBL" id="CP000927">
    <property type="protein sequence ID" value="ABZ72586.1"/>
    <property type="molecule type" value="Genomic_DNA"/>
</dbReference>
<dbReference type="InterPro" id="IPR036388">
    <property type="entry name" value="WH-like_DNA-bd_sf"/>
</dbReference>
<dbReference type="PROSITE" id="PS51118">
    <property type="entry name" value="HTH_HXLR"/>
    <property type="match status" value="1"/>
</dbReference>
<keyword evidence="2" id="KW-0238">DNA-binding</keyword>
<dbReference type="SUPFAM" id="SSF46785">
    <property type="entry name" value="Winged helix' DNA-binding domain"/>
    <property type="match status" value="1"/>
</dbReference>
<keyword evidence="1" id="KW-0805">Transcription regulation</keyword>
<dbReference type="HOGENOM" id="CLU_111585_0_0_5"/>
<dbReference type="InterPro" id="IPR002577">
    <property type="entry name" value="HTH_HxlR"/>
</dbReference>
<keyword evidence="3" id="KW-0804">Transcription</keyword>
<evidence type="ECO:0000256" key="2">
    <source>
        <dbReference type="ARBA" id="ARBA00023125"/>
    </source>
</evidence>
<dbReference type="PANTHER" id="PTHR33204">
    <property type="entry name" value="TRANSCRIPTIONAL REGULATOR, MARR FAMILY"/>
    <property type="match status" value="1"/>
</dbReference>
<evidence type="ECO:0000313" key="5">
    <source>
        <dbReference type="EMBL" id="ABZ72586.1"/>
    </source>
</evidence>
<evidence type="ECO:0000256" key="3">
    <source>
        <dbReference type="ARBA" id="ARBA00023163"/>
    </source>
</evidence>
<dbReference type="PANTHER" id="PTHR33204:SF17">
    <property type="entry name" value="TRANSCRIPTIONAL REGULATORY PROTEIN"/>
    <property type="match status" value="1"/>
</dbReference>
<proteinExistence type="predicted"/>
<dbReference type="OrthoDB" id="9782219at2"/>
<dbReference type="KEGG" id="cak:Caul_3459"/>
<dbReference type="STRING" id="366602.Caul_3459"/>
<feature type="domain" description="HTH hxlR-type" evidence="4">
    <location>
        <begin position="11"/>
        <end position="108"/>
    </location>
</feature>
<sequence length="171" mass="18805">MTRRSFDPKQCPIGRTLERVGDTWSLMILRDAVQGLSKFDQFEKSLGVAPNILTQRLNALVETGFLERRPYQERPLRHDYVLTELGRDFVPVLTTLAAFGNRHFAAEGIASQMVEAATGLPAEPVVVDRRTGKPIDAPDYIYAAGPAAGPEVLARVAWLAEKQRKSAGEGG</sequence>
<accession>B0T605</accession>
<gene>
    <name evidence="5" type="ordered locus">Caul_3459</name>
</gene>